<dbReference type="Pfam" id="PF00534">
    <property type="entry name" value="Glycos_transf_1"/>
    <property type="match status" value="1"/>
</dbReference>
<dbReference type="SUPFAM" id="SSF53335">
    <property type="entry name" value="S-adenosyl-L-methionine-dependent methyltransferases"/>
    <property type="match status" value="1"/>
</dbReference>
<keyword evidence="1" id="KW-0328">Glycosyltransferase</keyword>
<sequence>MMTKTIFLGHEISRPSYIPMTAWLRHGPFAMWLVPAARPGKIVELGSHYGYSYFAFCQAVKESGLPTRCIAVDTWQGDEHAGRYGEEVFDTVQKQNRPYAGFSTLLRKTFAEALDDVEDGSVDILHLDGRHFYDDIKEDYESWLPKLADSAVVLFHDTEVRERGFGVWQYWAELEKTDPSINFWYQHGLGVLFRGDDLTPEMAAFRRMTQDEAGRDALAALFWAEGHALAGDHTQAVLARKAAEGPAALSDMLDALKSGQLVPENQIRPLEPGGAALAASTLVATERARAATEQAQAATEHSDEKSAWLETLSNALSHHQAQLQSVTTENQLLRGELAYARSHVMKVWKDRLAYRVLNGLASGFLPFSERTRMRFAKSARKRDPRRTLIVAGQTTAAAEILPASSGEFQVIPGRRTPDPERRNVLLVSHEASRTGAPILVQNVARVLADRYNVTILSTRGGDILDAFLDVSVDVVITGRNPQPGNSTWRFTERFLSAKPFAFAVVNSIESRRVLPILHGLGITSVSLIHEFASFFPEPEVAYGDLMKHADQVVFSSSLTLNDAAEMASLELAPKVHVFPQGKCVVPKSGEAQHADLIEQNRLKTYLRPDGSEDDFVVIGAGHVQPRKGVDLFIEVARQAIAAAKGRKLRFVWIGEGFCIENFPDYFLALQDQLKRSGMTDFVHFASQTPEIEYAYGLADLLLLPSRLDPLPNVAIDAMLEGLPVLCFDGATGISDVLRQVALDERCVADYINTADMSGKLLALANSPELYAETSARIKSHASVAFNLDSYVEQIEALALSVNSRKSNLAEDIEAIEAEPQFDPGYMLPFGTKWQTSKLAAERYLTLFSGGIVARRAEPGFNPHIFARHLQATLGKAINADPYAEFLRQGRPDGRWSLPVIRETGNATLTDAAKALRCALHIHAYYVDELEKLLQHILANATRPTLYISVVDQGAEAEAQRILADYEADVIIRIVPNIGRDIGPFLTAFGAEMVNNYDIVGHVHTKKSLALSNDDLVKVWTRFLFENVLGGEAGGAMLDRALNAFASDDKLGIVFPADPNLIYWSRNRTHLLRLADQMDLGTLPDNFDFPVGTMFWMRAEALRPFVDLNLGWTDYPSEPIPIDGTMLHALERLFGIAPVLQGHRAAVTSVTGVTR</sequence>
<reference evidence="4 5" key="1">
    <citation type="submission" date="2018-08" db="EMBL/GenBank/DDBJ databases">
        <title>Flavobacterium tibetense sp. nov., isolated from a wetland YonghuCo on Tibetan Plateau.</title>
        <authorList>
            <person name="Phurbu D."/>
            <person name="Lu H."/>
            <person name="Xing P."/>
        </authorList>
    </citation>
    <scope>NUCLEOTIDE SEQUENCE [LARGE SCALE GENOMIC DNA]</scope>
    <source>
        <strain evidence="4 5">DJC</strain>
    </source>
</reference>
<dbReference type="PANTHER" id="PTHR12526">
    <property type="entry name" value="GLYCOSYLTRANSFERASE"/>
    <property type="match status" value="1"/>
</dbReference>
<dbReference type="CDD" id="cd03801">
    <property type="entry name" value="GT4_PimA-like"/>
    <property type="match status" value="1"/>
</dbReference>
<comment type="caution">
    <text evidence="4">The sequence shown here is derived from an EMBL/GenBank/DDBJ whole genome shotgun (WGS) entry which is preliminary data.</text>
</comment>
<dbReference type="Pfam" id="PF05045">
    <property type="entry name" value="RgpF"/>
    <property type="match status" value="1"/>
</dbReference>
<dbReference type="EMBL" id="QWEY01000002">
    <property type="protein sequence ID" value="RGP38166.1"/>
    <property type="molecule type" value="Genomic_DNA"/>
</dbReference>
<dbReference type="GO" id="GO:0016757">
    <property type="term" value="F:glycosyltransferase activity"/>
    <property type="evidence" value="ECO:0007669"/>
    <property type="project" value="UniProtKB-KW"/>
</dbReference>
<keyword evidence="5" id="KW-1185">Reference proteome</keyword>
<protein>
    <submittedName>
        <fullName evidence="4">Glycosyltransferase</fullName>
    </submittedName>
</protein>
<dbReference type="AlphaFoldDB" id="A0A411Z4Z6"/>
<dbReference type="InterPro" id="IPR001296">
    <property type="entry name" value="Glyco_trans_1"/>
</dbReference>
<gene>
    <name evidence="4" type="ORF">D1012_04850</name>
</gene>
<organism evidence="4 5">
    <name type="scientific">Pseudotabrizicola alkalilacus</name>
    <dbReference type="NCBI Taxonomy" id="2305252"/>
    <lineage>
        <taxon>Bacteria</taxon>
        <taxon>Pseudomonadati</taxon>
        <taxon>Pseudomonadota</taxon>
        <taxon>Alphaproteobacteria</taxon>
        <taxon>Rhodobacterales</taxon>
        <taxon>Paracoccaceae</taxon>
        <taxon>Pseudotabrizicola</taxon>
    </lineage>
</organism>
<dbReference type="Proteomes" id="UP000284547">
    <property type="component" value="Unassembled WGS sequence"/>
</dbReference>
<feature type="domain" description="Glycosyl transferase family 1" evidence="3">
    <location>
        <begin position="612"/>
        <end position="776"/>
    </location>
</feature>
<keyword evidence="2 4" id="KW-0808">Transferase</keyword>
<dbReference type="SUPFAM" id="SSF53756">
    <property type="entry name" value="UDP-Glycosyltransferase/glycogen phosphorylase"/>
    <property type="match status" value="1"/>
</dbReference>
<dbReference type="InterPro" id="IPR029063">
    <property type="entry name" value="SAM-dependent_MTases_sf"/>
</dbReference>
<dbReference type="InterPro" id="IPR007739">
    <property type="entry name" value="RgpF"/>
</dbReference>
<evidence type="ECO:0000259" key="3">
    <source>
        <dbReference type="Pfam" id="PF00534"/>
    </source>
</evidence>
<evidence type="ECO:0000313" key="5">
    <source>
        <dbReference type="Proteomes" id="UP000284547"/>
    </source>
</evidence>
<dbReference type="Gene3D" id="3.40.50.150">
    <property type="entry name" value="Vaccinia Virus protein VP39"/>
    <property type="match status" value="1"/>
</dbReference>
<evidence type="ECO:0000256" key="1">
    <source>
        <dbReference type="ARBA" id="ARBA00022676"/>
    </source>
</evidence>
<dbReference type="PANTHER" id="PTHR12526:SF629">
    <property type="entry name" value="TEICHURONIC ACID BIOSYNTHESIS GLYCOSYLTRANSFERASE TUAH-RELATED"/>
    <property type="match status" value="1"/>
</dbReference>
<accession>A0A411Z4Z6</accession>
<name>A0A411Z4Z6_9RHOB</name>
<proteinExistence type="predicted"/>
<evidence type="ECO:0000313" key="4">
    <source>
        <dbReference type="EMBL" id="RGP38166.1"/>
    </source>
</evidence>
<dbReference type="OrthoDB" id="7210452at2"/>
<evidence type="ECO:0000256" key="2">
    <source>
        <dbReference type="ARBA" id="ARBA00022679"/>
    </source>
</evidence>
<dbReference type="Gene3D" id="3.40.50.2000">
    <property type="entry name" value="Glycogen Phosphorylase B"/>
    <property type="match status" value="1"/>
</dbReference>
<dbReference type="Pfam" id="PF13578">
    <property type="entry name" value="Methyltransf_24"/>
    <property type="match status" value="1"/>
</dbReference>